<reference evidence="2" key="1">
    <citation type="journal article" date="2017" name="Nature">
        <title>The sunflower genome provides insights into oil metabolism, flowering and Asterid evolution.</title>
        <authorList>
            <person name="Badouin H."/>
            <person name="Gouzy J."/>
            <person name="Grassa C.J."/>
            <person name="Murat F."/>
            <person name="Staton S.E."/>
            <person name="Cottret L."/>
            <person name="Lelandais-Briere C."/>
            <person name="Owens G.L."/>
            <person name="Carrere S."/>
            <person name="Mayjonade B."/>
            <person name="Legrand L."/>
            <person name="Gill N."/>
            <person name="Kane N.C."/>
            <person name="Bowers J.E."/>
            <person name="Hubner S."/>
            <person name="Bellec A."/>
            <person name="Berard A."/>
            <person name="Berges H."/>
            <person name="Blanchet N."/>
            <person name="Boniface M.C."/>
            <person name="Brunel D."/>
            <person name="Catrice O."/>
            <person name="Chaidir N."/>
            <person name="Claudel C."/>
            <person name="Donnadieu C."/>
            <person name="Faraut T."/>
            <person name="Fievet G."/>
            <person name="Helmstetter N."/>
            <person name="King M."/>
            <person name="Knapp S.J."/>
            <person name="Lai Z."/>
            <person name="Le Paslier M.C."/>
            <person name="Lippi Y."/>
            <person name="Lorenzon L."/>
            <person name="Mandel J.R."/>
            <person name="Marage G."/>
            <person name="Marchand G."/>
            <person name="Marquand E."/>
            <person name="Bret-Mestries E."/>
            <person name="Morien E."/>
            <person name="Nambeesan S."/>
            <person name="Nguyen T."/>
            <person name="Pegot-Espagnet P."/>
            <person name="Pouilly N."/>
            <person name="Raftis F."/>
            <person name="Sallet E."/>
            <person name="Schiex T."/>
            <person name="Thomas J."/>
            <person name="Vandecasteele C."/>
            <person name="Vares D."/>
            <person name="Vear F."/>
            <person name="Vautrin S."/>
            <person name="Crespi M."/>
            <person name="Mangin B."/>
            <person name="Burke J.M."/>
            <person name="Salse J."/>
            <person name="Munos S."/>
            <person name="Vincourt P."/>
            <person name="Rieseberg L.H."/>
            <person name="Langlade N.B."/>
        </authorList>
    </citation>
    <scope>NUCLEOTIDE SEQUENCE</scope>
    <source>
        <tissue evidence="2">Leaves</tissue>
    </source>
</reference>
<accession>A0A9K3EEM6</accession>
<dbReference type="Gramene" id="mRNA:HanXRQr2_Chr14g0667741">
    <property type="protein sequence ID" value="CDS:HanXRQr2_Chr14g0667741.1"/>
    <property type="gene ID" value="HanXRQr2_Chr14g0667741"/>
</dbReference>
<protein>
    <submittedName>
        <fullName evidence="2">Uncharacterized protein</fullName>
    </submittedName>
</protein>
<evidence type="ECO:0000313" key="3">
    <source>
        <dbReference type="Proteomes" id="UP000215914"/>
    </source>
</evidence>
<dbReference type="AlphaFoldDB" id="A0A9K3EEM6"/>
<feature type="region of interest" description="Disordered" evidence="1">
    <location>
        <begin position="89"/>
        <end position="111"/>
    </location>
</feature>
<organism evidence="2 3">
    <name type="scientific">Helianthus annuus</name>
    <name type="common">Common sunflower</name>
    <dbReference type="NCBI Taxonomy" id="4232"/>
    <lineage>
        <taxon>Eukaryota</taxon>
        <taxon>Viridiplantae</taxon>
        <taxon>Streptophyta</taxon>
        <taxon>Embryophyta</taxon>
        <taxon>Tracheophyta</taxon>
        <taxon>Spermatophyta</taxon>
        <taxon>Magnoliopsida</taxon>
        <taxon>eudicotyledons</taxon>
        <taxon>Gunneridae</taxon>
        <taxon>Pentapetalae</taxon>
        <taxon>asterids</taxon>
        <taxon>campanulids</taxon>
        <taxon>Asterales</taxon>
        <taxon>Asteraceae</taxon>
        <taxon>Asteroideae</taxon>
        <taxon>Heliantheae alliance</taxon>
        <taxon>Heliantheae</taxon>
        <taxon>Helianthus</taxon>
    </lineage>
</organism>
<comment type="caution">
    <text evidence="2">The sequence shown here is derived from an EMBL/GenBank/DDBJ whole genome shotgun (WGS) entry which is preliminary data.</text>
</comment>
<reference evidence="2" key="2">
    <citation type="submission" date="2020-06" db="EMBL/GenBank/DDBJ databases">
        <title>Helianthus annuus Genome sequencing and assembly Release 2.</title>
        <authorList>
            <person name="Gouzy J."/>
            <person name="Langlade N."/>
            <person name="Munos S."/>
        </authorList>
    </citation>
    <scope>NUCLEOTIDE SEQUENCE</scope>
    <source>
        <tissue evidence="2">Leaves</tissue>
    </source>
</reference>
<keyword evidence="3" id="KW-1185">Reference proteome</keyword>
<dbReference type="Proteomes" id="UP000215914">
    <property type="component" value="Unassembled WGS sequence"/>
</dbReference>
<evidence type="ECO:0000256" key="1">
    <source>
        <dbReference type="SAM" id="MobiDB-lite"/>
    </source>
</evidence>
<gene>
    <name evidence="2" type="ORF">HanXRQr2_Chr14g0667741</name>
</gene>
<dbReference type="EMBL" id="MNCJ02000329">
    <property type="protein sequence ID" value="KAF5771186.1"/>
    <property type="molecule type" value="Genomic_DNA"/>
</dbReference>
<proteinExistence type="predicted"/>
<evidence type="ECO:0000313" key="2">
    <source>
        <dbReference type="EMBL" id="KAF5771186.1"/>
    </source>
</evidence>
<name>A0A9K3EEM6_HELAN</name>
<sequence length="111" mass="12474">MEEVVALIFHGCKLVKDLEETLPNISNQPHFLISSCDEISRVFGNVREHLNLPPLDYGHHEPPHAMDMVLHEQLSLHQHHGMEAIASQELGGGQNAETDVAHSSLKQTRKR</sequence>